<dbReference type="Pfam" id="PF13290">
    <property type="entry name" value="CHB_HEX_C_1"/>
    <property type="match status" value="1"/>
</dbReference>
<dbReference type="EMBL" id="JAMQBK010000065">
    <property type="protein sequence ID" value="MCM2373733.1"/>
    <property type="molecule type" value="Genomic_DNA"/>
</dbReference>
<protein>
    <submittedName>
        <fullName evidence="3">Chitobiase/beta-hexosaminidase C-terminal domain-containing protein</fullName>
    </submittedName>
</protein>
<sequence>MSRCFINPVLCLHLFVVASGCFCASPLFAADPAHETEAWSPGRLLTWATPGVSGKIDEASNWIENGRPADKAPDRETDVVLPAADEIYTVTGGRNHQVRHVTIKKNARLKGGHRNEVEIWGNVDVLPEGMIRYVSVVGGKHTYFRVEGSEFPNPQNGHAFQHPSRRLPEEQLSRAQLSHKFQVCKYGTASVEFYGNLGVSDEVMLQHGKMIISGDFRFSGVTNKGTLEVYDGGILEIQTGGRVGPFMPENNKNVYNISVYRNGVIQAGSPERPLTGDAYLLLGFGDNEKLGHTGLYTAVGSMMRVYSSDPTKARLVVQATASVADFRDGLGQLVGNPDVKANGKNGIAMQLGGDVELDGVHFDYVCDGGIATTDPETPKQWKHVTFGAHNAGPEDTLFSQVVADTNSYYHTRNDQQSEWGLTETAMASMRSYLEQSDPFRLRTVPENTEMKTVGKGNKSIQTPVAVVFDEPVLVSIETRVPGARIRYTTDGTEPTKESPAYTGPIRLSKTTKLMMKAYKTGVGYSPTTSTTYVFQ</sequence>
<name>A0ABT0UBI2_9BACT</name>
<dbReference type="InterPro" id="IPR059177">
    <property type="entry name" value="GH29D-like_dom"/>
</dbReference>
<comment type="caution">
    <text evidence="3">The sequence shown here is derived from an EMBL/GenBank/DDBJ whole genome shotgun (WGS) entry which is preliminary data.</text>
</comment>
<evidence type="ECO:0000313" key="4">
    <source>
        <dbReference type="Proteomes" id="UP001202961"/>
    </source>
</evidence>
<organism evidence="3 4">
    <name type="scientific">Aporhodopirellula aestuarii</name>
    <dbReference type="NCBI Taxonomy" id="2950107"/>
    <lineage>
        <taxon>Bacteria</taxon>
        <taxon>Pseudomonadati</taxon>
        <taxon>Planctomycetota</taxon>
        <taxon>Planctomycetia</taxon>
        <taxon>Pirellulales</taxon>
        <taxon>Pirellulaceae</taxon>
        <taxon>Aporhodopirellula</taxon>
    </lineage>
</organism>
<dbReference type="Proteomes" id="UP001202961">
    <property type="component" value="Unassembled WGS sequence"/>
</dbReference>
<gene>
    <name evidence="3" type="ORF">NB063_24220</name>
</gene>
<reference evidence="3 4" key="1">
    <citation type="journal article" date="2022" name="Syst. Appl. Microbiol.">
        <title>Rhodopirellula aestuarii sp. nov., a novel member of the genus Rhodopirellula isolated from brackish sediments collected in the Tagus River estuary, Portugal.</title>
        <authorList>
            <person name="Vitorino I.R."/>
            <person name="Klimek D."/>
            <person name="Calusinska M."/>
            <person name="Lobo-da-Cunha A."/>
            <person name="Vasconcelos V."/>
            <person name="Lage O.M."/>
        </authorList>
    </citation>
    <scope>NUCLEOTIDE SEQUENCE [LARGE SCALE GENOMIC DNA]</scope>
    <source>
        <strain evidence="3 4">ICT_H3.1</strain>
    </source>
</reference>
<evidence type="ECO:0000256" key="1">
    <source>
        <dbReference type="SAM" id="SignalP"/>
    </source>
</evidence>
<evidence type="ECO:0000313" key="3">
    <source>
        <dbReference type="EMBL" id="MCM2373733.1"/>
    </source>
</evidence>
<accession>A0ABT0UBI2</accession>
<keyword evidence="4" id="KW-1185">Reference proteome</keyword>
<proteinExistence type="predicted"/>
<feature type="domain" description="GH29D-like beta-sandwich" evidence="2">
    <location>
        <begin position="468"/>
        <end position="525"/>
    </location>
</feature>
<evidence type="ECO:0000259" key="2">
    <source>
        <dbReference type="Pfam" id="PF13290"/>
    </source>
</evidence>
<dbReference type="RefSeq" id="WP_250931573.1">
    <property type="nucleotide sequence ID" value="NZ_JAMQBK010000065.1"/>
</dbReference>
<keyword evidence="1" id="KW-0732">Signal</keyword>
<feature type="signal peptide" evidence="1">
    <location>
        <begin position="1"/>
        <end position="29"/>
    </location>
</feature>
<feature type="chain" id="PRO_5047254019" evidence="1">
    <location>
        <begin position="30"/>
        <end position="535"/>
    </location>
</feature>
<dbReference type="PROSITE" id="PS51257">
    <property type="entry name" value="PROKAR_LIPOPROTEIN"/>
    <property type="match status" value="1"/>
</dbReference>